<feature type="domain" description="PhnB-like" evidence="3">
    <location>
        <begin position="141"/>
        <end position="270"/>
    </location>
</feature>
<dbReference type="InterPro" id="IPR011008">
    <property type="entry name" value="Dimeric_a/b-barrel"/>
</dbReference>
<evidence type="ECO:0000259" key="3">
    <source>
        <dbReference type="Pfam" id="PF06983"/>
    </source>
</evidence>
<dbReference type="InterPro" id="IPR028973">
    <property type="entry name" value="PhnB-like"/>
</dbReference>
<evidence type="ECO:0000313" key="5">
    <source>
        <dbReference type="Proteomes" id="UP000317178"/>
    </source>
</evidence>
<dbReference type="Pfam" id="PF03795">
    <property type="entry name" value="YCII"/>
    <property type="match status" value="1"/>
</dbReference>
<evidence type="ECO:0008006" key="6">
    <source>
        <dbReference type="Google" id="ProtNLM"/>
    </source>
</evidence>
<dbReference type="KEGG" id="plon:Pla110_03100"/>
<dbReference type="InterPro" id="IPR029068">
    <property type="entry name" value="Glyas_Bleomycin-R_OHBP_Dase"/>
</dbReference>
<dbReference type="CDD" id="cd06588">
    <property type="entry name" value="PhnB_like"/>
    <property type="match status" value="1"/>
</dbReference>
<evidence type="ECO:0000256" key="1">
    <source>
        <dbReference type="ARBA" id="ARBA00007689"/>
    </source>
</evidence>
<dbReference type="PANTHER" id="PTHR35174:SF4">
    <property type="entry name" value="BLL7163 PROTEIN"/>
    <property type="match status" value="1"/>
</dbReference>
<sequence>MKVMVLVKANADSEAGNMPSEEILTEMGAFNEKLSQAGVMLAGEGLHPTSKGKRVACEGQKRIVTDGPFAETKELLAGFWMWQVESMEEALDWAKQSPFQEGELELRPVFEAEDFGDEFTPELREQEEALAARNSLRSATVQPYLFFGGTCEEALEFYKQAVGATVDCLMRFSECPDPFPEGMLQEGFENKVMHAQFRVGQMSLMGSDGCNDTAPFSGFRLALSVATQADAERTFNALAKGGQVDMPLEKTFFSPCYGQLTDQFGVGWMVMVPGEPG</sequence>
<dbReference type="OrthoDB" id="9795306at2"/>
<dbReference type="Gene3D" id="3.10.180.10">
    <property type="entry name" value="2,3-Dihydroxybiphenyl 1,2-Dioxygenase, domain 1"/>
    <property type="match status" value="1"/>
</dbReference>
<proteinExistence type="inferred from homology"/>
<organism evidence="4 5">
    <name type="scientific">Polystyrenella longa</name>
    <dbReference type="NCBI Taxonomy" id="2528007"/>
    <lineage>
        <taxon>Bacteria</taxon>
        <taxon>Pseudomonadati</taxon>
        <taxon>Planctomycetota</taxon>
        <taxon>Planctomycetia</taxon>
        <taxon>Planctomycetales</taxon>
        <taxon>Planctomycetaceae</taxon>
        <taxon>Polystyrenella</taxon>
    </lineage>
</organism>
<dbReference type="PANTHER" id="PTHR35174">
    <property type="entry name" value="BLL7171 PROTEIN-RELATED"/>
    <property type="match status" value="1"/>
</dbReference>
<reference evidence="4 5" key="1">
    <citation type="submission" date="2019-02" db="EMBL/GenBank/DDBJ databases">
        <title>Deep-cultivation of Planctomycetes and their phenomic and genomic characterization uncovers novel biology.</title>
        <authorList>
            <person name="Wiegand S."/>
            <person name="Jogler M."/>
            <person name="Boedeker C."/>
            <person name="Pinto D."/>
            <person name="Vollmers J."/>
            <person name="Rivas-Marin E."/>
            <person name="Kohn T."/>
            <person name="Peeters S.H."/>
            <person name="Heuer A."/>
            <person name="Rast P."/>
            <person name="Oberbeckmann S."/>
            <person name="Bunk B."/>
            <person name="Jeske O."/>
            <person name="Meyerdierks A."/>
            <person name="Storesund J.E."/>
            <person name="Kallscheuer N."/>
            <person name="Luecker S."/>
            <person name="Lage O.M."/>
            <person name="Pohl T."/>
            <person name="Merkel B.J."/>
            <person name="Hornburger P."/>
            <person name="Mueller R.-W."/>
            <person name="Bruemmer F."/>
            <person name="Labrenz M."/>
            <person name="Spormann A.M."/>
            <person name="Op den Camp H."/>
            <person name="Overmann J."/>
            <person name="Amann R."/>
            <person name="Jetten M.S.M."/>
            <person name="Mascher T."/>
            <person name="Medema M.H."/>
            <person name="Devos D.P."/>
            <person name="Kaster A.-K."/>
            <person name="Ovreas L."/>
            <person name="Rohde M."/>
            <person name="Galperin M.Y."/>
            <person name="Jogler C."/>
        </authorList>
    </citation>
    <scope>NUCLEOTIDE SEQUENCE [LARGE SCALE GENOMIC DNA]</scope>
    <source>
        <strain evidence="4 5">Pla110</strain>
    </source>
</reference>
<dbReference type="AlphaFoldDB" id="A0A518CHA5"/>
<evidence type="ECO:0000313" key="4">
    <source>
        <dbReference type="EMBL" id="QDU78606.1"/>
    </source>
</evidence>
<dbReference type="Gene3D" id="3.30.70.1060">
    <property type="entry name" value="Dimeric alpha+beta barrel"/>
    <property type="match status" value="1"/>
</dbReference>
<name>A0A518CHA5_9PLAN</name>
<gene>
    <name evidence="4" type="ORF">Pla110_03100</name>
</gene>
<dbReference type="EMBL" id="CP036281">
    <property type="protein sequence ID" value="QDU78606.1"/>
    <property type="molecule type" value="Genomic_DNA"/>
</dbReference>
<dbReference type="SUPFAM" id="SSF54593">
    <property type="entry name" value="Glyoxalase/Bleomycin resistance protein/Dihydroxybiphenyl dioxygenase"/>
    <property type="match status" value="1"/>
</dbReference>
<feature type="domain" description="YCII-related" evidence="2">
    <location>
        <begin position="1"/>
        <end position="111"/>
    </location>
</feature>
<comment type="similarity">
    <text evidence="1">Belongs to the YciI family.</text>
</comment>
<dbReference type="SUPFAM" id="SSF54909">
    <property type="entry name" value="Dimeric alpha+beta barrel"/>
    <property type="match status" value="1"/>
</dbReference>
<dbReference type="RefSeq" id="WP_144992499.1">
    <property type="nucleotide sequence ID" value="NZ_CP036281.1"/>
</dbReference>
<protein>
    <recommendedName>
        <fullName evidence="6">YCII-related domain protein</fullName>
    </recommendedName>
</protein>
<keyword evidence="5" id="KW-1185">Reference proteome</keyword>
<dbReference type="InterPro" id="IPR005545">
    <property type="entry name" value="YCII"/>
</dbReference>
<dbReference type="Pfam" id="PF06983">
    <property type="entry name" value="3-dmu-9_3-mt"/>
    <property type="match status" value="1"/>
</dbReference>
<accession>A0A518CHA5</accession>
<dbReference type="Proteomes" id="UP000317178">
    <property type="component" value="Chromosome"/>
</dbReference>
<evidence type="ECO:0000259" key="2">
    <source>
        <dbReference type="Pfam" id="PF03795"/>
    </source>
</evidence>